<dbReference type="AlphaFoldDB" id="A0A1J5QBC9"/>
<evidence type="ECO:0000313" key="1">
    <source>
        <dbReference type="EMBL" id="OIQ80490.1"/>
    </source>
</evidence>
<comment type="caution">
    <text evidence="1">The sequence shown here is derived from an EMBL/GenBank/DDBJ whole genome shotgun (WGS) entry which is preliminary data.</text>
</comment>
<protein>
    <submittedName>
        <fullName evidence="1">Uncharacterized protein</fullName>
    </submittedName>
</protein>
<gene>
    <name evidence="1" type="ORF">GALL_377450</name>
</gene>
<sequence>MNIIDRIANIGRTQLQPAQDTALPSTPADQRLLELADELAQAEADAQATVLRRQAADVTVVRLTEQAAAGTLDDPARLVNALQLQRELAAQTPATDRLAALRVEQAQLQEQVHVDRRKAAEGAYAEAVVAYARACTPLLALAQRVRDLSPAAGVLLNDFNSPHLLWRTVTIGGAVVDIPAEA</sequence>
<organism evidence="1">
    <name type="scientific">mine drainage metagenome</name>
    <dbReference type="NCBI Taxonomy" id="410659"/>
    <lineage>
        <taxon>unclassified sequences</taxon>
        <taxon>metagenomes</taxon>
        <taxon>ecological metagenomes</taxon>
    </lineage>
</organism>
<dbReference type="EMBL" id="MLJW01001053">
    <property type="protein sequence ID" value="OIQ80490.1"/>
    <property type="molecule type" value="Genomic_DNA"/>
</dbReference>
<reference evidence="1" key="1">
    <citation type="submission" date="2016-10" db="EMBL/GenBank/DDBJ databases">
        <title>Sequence of Gallionella enrichment culture.</title>
        <authorList>
            <person name="Poehlein A."/>
            <person name="Muehling M."/>
            <person name="Daniel R."/>
        </authorList>
    </citation>
    <scope>NUCLEOTIDE SEQUENCE</scope>
</reference>
<accession>A0A1J5QBC9</accession>
<name>A0A1J5QBC9_9ZZZZ</name>
<proteinExistence type="predicted"/>